<dbReference type="EMBL" id="CAJHUB010000763">
    <property type="protein sequence ID" value="CAD7687267.1"/>
    <property type="molecule type" value="Genomic_DNA"/>
</dbReference>
<name>A0A811ZEP7_NYCPR</name>
<organism evidence="1 2">
    <name type="scientific">Nyctereutes procyonoides</name>
    <name type="common">Raccoon dog</name>
    <name type="synonym">Canis procyonoides</name>
    <dbReference type="NCBI Taxonomy" id="34880"/>
    <lineage>
        <taxon>Eukaryota</taxon>
        <taxon>Metazoa</taxon>
        <taxon>Chordata</taxon>
        <taxon>Craniata</taxon>
        <taxon>Vertebrata</taxon>
        <taxon>Euteleostomi</taxon>
        <taxon>Mammalia</taxon>
        <taxon>Eutheria</taxon>
        <taxon>Laurasiatheria</taxon>
        <taxon>Carnivora</taxon>
        <taxon>Caniformia</taxon>
        <taxon>Canidae</taxon>
        <taxon>Nyctereutes</taxon>
    </lineage>
</organism>
<protein>
    <submittedName>
        <fullName evidence="1">(raccoon dog) hypothetical protein</fullName>
    </submittedName>
</protein>
<proteinExistence type="predicted"/>
<keyword evidence="2" id="KW-1185">Reference proteome</keyword>
<evidence type="ECO:0000313" key="1">
    <source>
        <dbReference type="EMBL" id="CAD7687267.1"/>
    </source>
</evidence>
<reference evidence="1" key="1">
    <citation type="submission" date="2020-12" db="EMBL/GenBank/DDBJ databases">
        <authorList>
            <consortium name="Molecular Ecology Group"/>
        </authorList>
    </citation>
    <scope>NUCLEOTIDE SEQUENCE</scope>
    <source>
        <strain evidence="1">TBG_1078</strain>
    </source>
</reference>
<sequence>MSLPGSPRGAPRPPRGRPRLSQLAELRHQPELHHVRAPGTRERFKFKRIIFRSSLKGPFPGALISCPHPHLGDFSFWISESSLQACFFGSHSLTQSYLKFRYSRLKYLVEIQSFSQFSASSGNLSLLLNMPSKFLLLPLSDCSVQGRN</sequence>
<evidence type="ECO:0000313" key="2">
    <source>
        <dbReference type="Proteomes" id="UP000645828"/>
    </source>
</evidence>
<gene>
    <name evidence="1" type="ORF">NYPRO_LOCUS20060</name>
</gene>
<dbReference type="AlphaFoldDB" id="A0A811ZEP7"/>
<accession>A0A811ZEP7</accession>
<dbReference type="Proteomes" id="UP000645828">
    <property type="component" value="Unassembled WGS sequence"/>
</dbReference>
<comment type="caution">
    <text evidence="1">The sequence shown here is derived from an EMBL/GenBank/DDBJ whole genome shotgun (WGS) entry which is preliminary data.</text>
</comment>